<evidence type="ECO:0000313" key="2">
    <source>
        <dbReference type="EMBL" id="TNB92951.1"/>
    </source>
</evidence>
<organism evidence="2 3">
    <name type="scientific">Pseudomonas jessenii</name>
    <dbReference type="NCBI Taxonomy" id="77298"/>
    <lineage>
        <taxon>Bacteria</taxon>
        <taxon>Pseudomonadati</taxon>
        <taxon>Pseudomonadota</taxon>
        <taxon>Gammaproteobacteria</taxon>
        <taxon>Pseudomonadales</taxon>
        <taxon>Pseudomonadaceae</taxon>
        <taxon>Pseudomonas</taxon>
    </lineage>
</organism>
<dbReference type="RefSeq" id="WP_139055342.1">
    <property type="nucleotide sequence ID" value="NZ_VDDB01000015.1"/>
</dbReference>
<sequence length="181" mass="20062">MKYALFDENSNLQTCLIEGVHQIPVSAVKIDQNLFLRLTQETDGIWRQVDDEIIKQPFSQVAPDYAQRIAAERYEREDSAVSVDGLSIATSRESAGLIYGAGLSAMLDPDYRCNFKTLEGFIEIGAQQILTIAKAVRAHVQACFDRELALLQAVEAGTYSDEMLKEGWPDSVPITPIPAPQ</sequence>
<reference evidence="2" key="1">
    <citation type="submission" date="2019-06" db="EMBL/GenBank/DDBJ databases">
        <title>Pseudomonas-derived Butenolides : (Bio)synthesis of Styrolides.</title>
        <authorList>
            <person name="Klapper M."/>
            <person name="Chowdhury S."/>
            <person name="Stallforth P."/>
        </authorList>
    </citation>
    <scope>NUCLEOTIDE SEQUENCE [LARGE SCALE GENOMIC DNA]</scope>
    <source>
        <strain evidence="2">EC-S101</strain>
    </source>
</reference>
<dbReference type="EMBL" id="VDDB01000015">
    <property type="protein sequence ID" value="TNB92951.1"/>
    <property type="molecule type" value="Genomic_DNA"/>
</dbReference>
<keyword evidence="3" id="KW-1185">Reference proteome</keyword>
<proteinExistence type="predicted"/>
<evidence type="ECO:0000313" key="3">
    <source>
        <dbReference type="Proteomes" id="UP000306272"/>
    </source>
</evidence>
<dbReference type="Proteomes" id="UP000306272">
    <property type="component" value="Unassembled WGS sequence"/>
</dbReference>
<dbReference type="AlphaFoldDB" id="A0A5C4KUY6"/>
<name>A0A5C4KUY6_PSEJE</name>
<dbReference type="InterPro" id="IPR025484">
    <property type="entry name" value="DUF4376"/>
</dbReference>
<gene>
    <name evidence="2" type="ORF">FHG55_21930</name>
</gene>
<accession>A0A5C4KUY6</accession>
<feature type="domain" description="DUF4376" evidence="1">
    <location>
        <begin position="67"/>
        <end position="159"/>
    </location>
</feature>
<dbReference type="Pfam" id="PF14301">
    <property type="entry name" value="DUF4376"/>
    <property type="match status" value="1"/>
</dbReference>
<evidence type="ECO:0000259" key="1">
    <source>
        <dbReference type="Pfam" id="PF14301"/>
    </source>
</evidence>
<protein>
    <submittedName>
        <fullName evidence="2">DUF4376 domain-containing protein</fullName>
    </submittedName>
</protein>
<comment type="caution">
    <text evidence="2">The sequence shown here is derived from an EMBL/GenBank/DDBJ whole genome shotgun (WGS) entry which is preliminary data.</text>
</comment>